<dbReference type="Pfam" id="PF13377">
    <property type="entry name" value="Peripla_BP_3"/>
    <property type="match status" value="1"/>
</dbReference>
<dbReference type="SMART" id="SM00354">
    <property type="entry name" value="HTH_LACI"/>
    <property type="match status" value="1"/>
</dbReference>
<proteinExistence type="predicted"/>
<evidence type="ECO:0000313" key="7">
    <source>
        <dbReference type="Proteomes" id="UP000078486"/>
    </source>
</evidence>
<dbReference type="SUPFAM" id="SSF53822">
    <property type="entry name" value="Periplasmic binding protein-like I"/>
    <property type="match status" value="1"/>
</dbReference>
<keyword evidence="4" id="KW-0804">Transcription</keyword>
<dbReference type="AlphaFoldDB" id="A0A178IFS0"/>
<dbReference type="Pfam" id="PF00356">
    <property type="entry name" value="LacI"/>
    <property type="match status" value="1"/>
</dbReference>
<dbReference type="PANTHER" id="PTHR30146:SF148">
    <property type="entry name" value="HTH-TYPE TRANSCRIPTIONAL REPRESSOR PURR-RELATED"/>
    <property type="match status" value="1"/>
</dbReference>
<comment type="caution">
    <text evidence="6">The sequence shown here is derived from an EMBL/GenBank/DDBJ whole genome shotgun (WGS) entry which is preliminary data.</text>
</comment>
<dbReference type="EMBL" id="LRRQ01000150">
    <property type="protein sequence ID" value="OAM88007.1"/>
    <property type="molecule type" value="Genomic_DNA"/>
</dbReference>
<dbReference type="InterPro" id="IPR046335">
    <property type="entry name" value="LacI/GalR-like_sensor"/>
</dbReference>
<evidence type="ECO:0000259" key="5">
    <source>
        <dbReference type="PROSITE" id="PS50932"/>
    </source>
</evidence>
<dbReference type="PANTHER" id="PTHR30146">
    <property type="entry name" value="LACI-RELATED TRANSCRIPTIONAL REPRESSOR"/>
    <property type="match status" value="1"/>
</dbReference>
<dbReference type="GO" id="GO:0003700">
    <property type="term" value="F:DNA-binding transcription factor activity"/>
    <property type="evidence" value="ECO:0007669"/>
    <property type="project" value="TreeGrafter"/>
</dbReference>
<evidence type="ECO:0000256" key="2">
    <source>
        <dbReference type="ARBA" id="ARBA00023015"/>
    </source>
</evidence>
<organism evidence="6 7">
    <name type="scientific">Termitidicoccus mucosus</name>
    <dbReference type="NCBI Taxonomy" id="1184151"/>
    <lineage>
        <taxon>Bacteria</taxon>
        <taxon>Pseudomonadati</taxon>
        <taxon>Verrucomicrobiota</taxon>
        <taxon>Opitutia</taxon>
        <taxon>Opitutales</taxon>
        <taxon>Opitutaceae</taxon>
        <taxon>Termitidicoccus</taxon>
    </lineage>
</organism>
<dbReference type="Gene3D" id="1.10.260.40">
    <property type="entry name" value="lambda repressor-like DNA-binding domains"/>
    <property type="match status" value="1"/>
</dbReference>
<evidence type="ECO:0000256" key="3">
    <source>
        <dbReference type="ARBA" id="ARBA00023125"/>
    </source>
</evidence>
<dbReference type="PROSITE" id="PS50932">
    <property type="entry name" value="HTH_LACI_2"/>
    <property type="match status" value="1"/>
</dbReference>
<accession>A0A178IFS0</accession>
<dbReference type="SUPFAM" id="SSF47413">
    <property type="entry name" value="lambda repressor-like DNA-binding domains"/>
    <property type="match status" value="1"/>
</dbReference>
<evidence type="ECO:0000256" key="1">
    <source>
        <dbReference type="ARBA" id="ARBA00022491"/>
    </source>
</evidence>
<evidence type="ECO:0000256" key="4">
    <source>
        <dbReference type="ARBA" id="ARBA00023163"/>
    </source>
</evidence>
<keyword evidence="1" id="KW-0678">Repressor</keyword>
<dbReference type="CDD" id="cd06267">
    <property type="entry name" value="PBP1_LacI_sugar_binding-like"/>
    <property type="match status" value="1"/>
</dbReference>
<feature type="domain" description="HTH lacI-type" evidence="5">
    <location>
        <begin position="20"/>
        <end position="74"/>
    </location>
</feature>
<evidence type="ECO:0000313" key="6">
    <source>
        <dbReference type="EMBL" id="OAM88007.1"/>
    </source>
</evidence>
<protein>
    <submittedName>
        <fullName evidence="6">Transcriptional regulator</fullName>
    </submittedName>
</protein>
<dbReference type="Gene3D" id="3.40.50.2300">
    <property type="match status" value="2"/>
</dbReference>
<dbReference type="STRING" id="1184151.AW736_21410"/>
<dbReference type="Proteomes" id="UP000078486">
    <property type="component" value="Unassembled WGS sequence"/>
</dbReference>
<dbReference type="InterPro" id="IPR000843">
    <property type="entry name" value="HTH_LacI"/>
</dbReference>
<dbReference type="InterPro" id="IPR028082">
    <property type="entry name" value="Peripla_BP_I"/>
</dbReference>
<keyword evidence="3" id="KW-0238">DNA-binding</keyword>
<sequence length="347" mass="38294">MENFQKTNVCFHMKKKPDMIKIQELARCAGVSIATVSRVFNHHPNIRPELRQRVFEAAREHGYQPRLSLKQKNVVIITPYNAVWPVQGCVDMILMALTQELPRRGFRLEILPVNNRERLGEIQFCAAVAIGAEPADFADWPGRFPVPLVILDRDGKPKPSHVFHVRSDEAQGMRLAIAHLHESGCRKIGCIIHGDPGAGNAALRHAAILRALETRKLPCDDSLVLFSGAGDERYVELIGKLLKRGVDALFCPGGNAGIIALHAFSLYGRRVPEDVSLIASEQTSFSQYTVPPLTTISPDYPTMAAATADAIEAHLSGDTPPARTVLPYGLLKRESVVLPQTPARRRT</sequence>
<dbReference type="InterPro" id="IPR010982">
    <property type="entry name" value="Lambda_DNA-bd_dom_sf"/>
</dbReference>
<reference evidence="6 7" key="1">
    <citation type="submission" date="2016-01" db="EMBL/GenBank/DDBJ databases">
        <title>High potential of lignocellulose degradation of a new Verrucomicrobia species.</title>
        <authorList>
            <person name="Wang Y."/>
            <person name="Shi Y."/>
            <person name="Qiu Z."/>
            <person name="Liu S."/>
            <person name="Yang H."/>
        </authorList>
    </citation>
    <scope>NUCLEOTIDE SEQUENCE [LARGE SCALE GENOMIC DNA]</scope>
    <source>
        <strain evidence="6 7">TSB47</strain>
    </source>
</reference>
<gene>
    <name evidence="6" type="ORF">AW736_21410</name>
</gene>
<keyword evidence="7" id="KW-1185">Reference proteome</keyword>
<dbReference type="GO" id="GO:0000976">
    <property type="term" value="F:transcription cis-regulatory region binding"/>
    <property type="evidence" value="ECO:0007669"/>
    <property type="project" value="TreeGrafter"/>
</dbReference>
<name>A0A178IFS0_9BACT</name>
<dbReference type="CDD" id="cd01392">
    <property type="entry name" value="HTH_LacI"/>
    <property type="match status" value="1"/>
</dbReference>
<keyword evidence="2" id="KW-0805">Transcription regulation</keyword>